<evidence type="ECO:0000313" key="3">
    <source>
        <dbReference type="EMBL" id="GAA2494953.1"/>
    </source>
</evidence>
<dbReference type="PANTHER" id="PTHR43156">
    <property type="entry name" value="STAGE II SPORULATION PROTEIN E-RELATED"/>
    <property type="match status" value="1"/>
</dbReference>
<sequence>MYAVYDPVTCHCVLASAGHPGRVLVARGGAETGMVPLRPGPPLGKGAEPFEATELRLSAGDVLCFYTGALARDPFHTRRALPLVREVTSDGAEGGRPVTEVGGRILEKLLQEPLDDDLALLVTRVRRLP</sequence>
<protein>
    <recommendedName>
        <fullName evidence="2">PPM-type phosphatase domain-containing protein</fullName>
    </recommendedName>
</protein>
<accession>A0ABN3M516</accession>
<proteinExistence type="predicted"/>
<name>A0ABN3M516_9ACTN</name>
<organism evidence="3 4">
    <name type="scientific">Streptomyces gobitricini</name>
    <dbReference type="NCBI Taxonomy" id="68211"/>
    <lineage>
        <taxon>Bacteria</taxon>
        <taxon>Bacillati</taxon>
        <taxon>Actinomycetota</taxon>
        <taxon>Actinomycetes</taxon>
        <taxon>Kitasatosporales</taxon>
        <taxon>Streptomycetaceae</taxon>
        <taxon>Streptomyces</taxon>
    </lineage>
</organism>
<comment type="caution">
    <text evidence="3">The sequence shown here is derived from an EMBL/GenBank/DDBJ whole genome shotgun (WGS) entry which is preliminary data.</text>
</comment>
<gene>
    <name evidence="3" type="ORF">GCM10010393_28740</name>
</gene>
<reference evidence="3 4" key="1">
    <citation type="journal article" date="2019" name="Int. J. Syst. Evol. Microbiol.">
        <title>The Global Catalogue of Microorganisms (GCM) 10K type strain sequencing project: providing services to taxonomists for standard genome sequencing and annotation.</title>
        <authorList>
            <consortium name="The Broad Institute Genomics Platform"/>
            <consortium name="The Broad Institute Genome Sequencing Center for Infectious Disease"/>
            <person name="Wu L."/>
            <person name="Ma J."/>
        </authorList>
    </citation>
    <scope>NUCLEOTIDE SEQUENCE [LARGE SCALE GENOMIC DNA]</scope>
    <source>
        <strain evidence="3 4">JCM 5062</strain>
    </source>
</reference>
<dbReference type="InterPro" id="IPR036457">
    <property type="entry name" value="PPM-type-like_dom_sf"/>
</dbReference>
<dbReference type="InterPro" id="IPR001932">
    <property type="entry name" value="PPM-type_phosphatase-like_dom"/>
</dbReference>
<keyword evidence="1" id="KW-0378">Hydrolase</keyword>
<evidence type="ECO:0000313" key="4">
    <source>
        <dbReference type="Proteomes" id="UP001499942"/>
    </source>
</evidence>
<evidence type="ECO:0000256" key="1">
    <source>
        <dbReference type="ARBA" id="ARBA00022801"/>
    </source>
</evidence>
<dbReference type="Gene3D" id="3.60.40.10">
    <property type="entry name" value="PPM-type phosphatase domain"/>
    <property type="match status" value="1"/>
</dbReference>
<dbReference type="InterPro" id="IPR052016">
    <property type="entry name" value="Bact_Sigma-Reg"/>
</dbReference>
<dbReference type="EMBL" id="BAAASR010000015">
    <property type="protein sequence ID" value="GAA2494953.1"/>
    <property type="molecule type" value="Genomic_DNA"/>
</dbReference>
<dbReference type="Pfam" id="PF07228">
    <property type="entry name" value="SpoIIE"/>
    <property type="match status" value="1"/>
</dbReference>
<keyword evidence="4" id="KW-1185">Reference proteome</keyword>
<dbReference type="PANTHER" id="PTHR43156:SF2">
    <property type="entry name" value="STAGE II SPORULATION PROTEIN E"/>
    <property type="match status" value="1"/>
</dbReference>
<feature type="domain" description="PPM-type phosphatase" evidence="2">
    <location>
        <begin position="1"/>
        <end position="126"/>
    </location>
</feature>
<dbReference type="Proteomes" id="UP001499942">
    <property type="component" value="Unassembled WGS sequence"/>
</dbReference>
<evidence type="ECO:0000259" key="2">
    <source>
        <dbReference type="Pfam" id="PF07228"/>
    </source>
</evidence>